<sequence>MKRACLVPYSSSDESDVEQNSVHKSESTTKLDSEVSLAPPTKKRRLPPLSASLTPPIPVDNHTEHQGRIRSFPHVEGQYVAYIYVPLVLGRGEALYNLVTEVVCKARKEVEGLWGIGEVKDNESDAVHTSRCTSGCAGECNKTMGNLELHISLSRPILLRAHQREEVKKAVKRIAHSVSSFDASFATFTEFTNDENTRTFLAMEIGAGHLELRNILDLLNPTLQSLRQKEFYTDPKFHASIAWALLGHPRSPSPQKCPSSTTTFTSGIPIDLTDQSPSPPPDSFHRITHFPPSLVSALNATYVQRLSTASTGGFLVDRIAVRIGKEVMAWSLKG</sequence>
<name>A0A0C3EG82_9AGAM</name>
<evidence type="ECO:0000256" key="2">
    <source>
        <dbReference type="ARBA" id="ARBA00022801"/>
    </source>
</evidence>
<dbReference type="STRING" id="1036808.A0A0C3EG82"/>
<dbReference type="GO" id="GO:0005634">
    <property type="term" value="C:nucleus"/>
    <property type="evidence" value="ECO:0007669"/>
    <property type="project" value="TreeGrafter"/>
</dbReference>
<dbReference type="Pfam" id="PF09749">
    <property type="entry name" value="HVSL"/>
    <property type="match status" value="1"/>
</dbReference>
<evidence type="ECO:0000256" key="1">
    <source>
        <dbReference type="ARBA" id="ARBA00022722"/>
    </source>
</evidence>
<keyword evidence="9" id="KW-1185">Reference proteome</keyword>
<dbReference type="GO" id="GO:0000175">
    <property type="term" value="F:3'-5'-RNA exonuclease activity"/>
    <property type="evidence" value="ECO:0007669"/>
    <property type="project" value="TreeGrafter"/>
</dbReference>
<evidence type="ECO:0000256" key="4">
    <source>
        <dbReference type="ARBA" id="ARBA00023242"/>
    </source>
</evidence>
<dbReference type="GO" id="GO:0016829">
    <property type="term" value="F:lyase activity"/>
    <property type="evidence" value="ECO:0007669"/>
    <property type="project" value="UniProtKB-KW"/>
</dbReference>
<organism evidence="8 9">
    <name type="scientific">Scleroderma citrinum Foug A</name>
    <dbReference type="NCBI Taxonomy" id="1036808"/>
    <lineage>
        <taxon>Eukaryota</taxon>
        <taxon>Fungi</taxon>
        <taxon>Dikarya</taxon>
        <taxon>Basidiomycota</taxon>
        <taxon>Agaricomycotina</taxon>
        <taxon>Agaricomycetes</taxon>
        <taxon>Agaricomycetidae</taxon>
        <taxon>Boletales</taxon>
        <taxon>Sclerodermatineae</taxon>
        <taxon>Sclerodermataceae</taxon>
        <taxon>Scleroderma</taxon>
    </lineage>
</organism>
<evidence type="ECO:0000313" key="8">
    <source>
        <dbReference type="EMBL" id="KIM66931.1"/>
    </source>
</evidence>
<protein>
    <recommendedName>
        <fullName evidence="5">U6 snRNA phosphodiesterase 1</fullName>
    </recommendedName>
    <alternativeName>
        <fullName evidence="6">3'-5' RNA exonuclease USB1</fullName>
    </alternativeName>
</protein>
<keyword evidence="1" id="KW-0540">Nuclease</keyword>
<keyword evidence="4" id="KW-0539">Nucleus</keyword>
<dbReference type="Gene3D" id="3.90.1140.10">
    <property type="entry name" value="Cyclic phosphodiesterase"/>
    <property type="match status" value="1"/>
</dbReference>
<keyword evidence="2" id="KW-0378">Hydrolase</keyword>
<evidence type="ECO:0000256" key="7">
    <source>
        <dbReference type="SAM" id="MobiDB-lite"/>
    </source>
</evidence>
<dbReference type="PANTHER" id="PTHR13522:SF3">
    <property type="entry name" value="U6 SNRNA PHOSPHODIESTERASE 1"/>
    <property type="match status" value="1"/>
</dbReference>
<dbReference type="EMBL" id="KN822015">
    <property type="protein sequence ID" value="KIM66931.1"/>
    <property type="molecule type" value="Genomic_DNA"/>
</dbReference>
<evidence type="ECO:0000256" key="6">
    <source>
        <dbReference type="ARBA" id="ARBA00030030"/>
    </source>
</evidence>
<dbReference type="Proteomes" id="UP000053989">
    <property type="component" value="Unassembled WGS sequence"/>
</dbReference>
<evidence type="ECO:0000256" key="3">
    <source>
        <dbReference type="ARBA" id="ARBA00023239"/>
    </source>
</evidence>
<dbReference type="OrthoDB" id="49151at2759"/>
<accession>A0A0C3EG82</accession>
<feature type="region of interest" description="Disordered" evidence="7">
    <location>
        <begin position="1"/>
        <end position="64"/>
    </location>
</feature>
<evidence type="ECO:0000256" key="5">
    <source>
        <dbReference type="ARBA" id="ARBA00029543"/>
    </source>
</evidence>
<dbReference type="InterPro" id="IPR027521">
    <property type="entry name" value="Usb1"/>
</dbReference>
<reference evidence="9" key="2">
    <citation type="submission" date="2015-01" db="EMBL/GenBank/DDBJ databases">
        <title>Evolutionary Origins and Diversification of the Mycorrhizal Mutualists.</title>
        <authorList>
            <consortium name="DOE Joint Genome Institute"/>
            <consortium name="Mycorrhizal Genomics Consortium"/>
            <person name="Kohler A."/>
            <person name="Kuo A."/>
            <person name="Nagy L.G."/>
            <person name="Floudas D."/>
            <person name="Copeland A."/>
            <person name="Barry K.W."/>
            <person name="Cichocki N."/>
            <person name="Veneault-Fourrey C."/>
            <person name="LaButti K."/>
            <person name="Lindquist E.A."/>
            <person name="Lipzen A."/>
            <person name="Lundell T."/>
            <person name="Morin E."/>
            <person name="Murat C."/>
            <person name="Riley R."/>
            <person name="Ohm R."/>
            <person name="Sun H."/>
            <person name="Tunlid A."/>
            <person name="Henrissat B."/>
            <person name="Grigoriev I.V."/>
            <person name="Hibbett D.S."/>
            <person name="Martin F."/>
        </authorList>
    </citation>
    <scope>NUCLEOTIDE SEQUENCE [LARGE SCALE GENOMIC DNA]</scope>
    <source>
        <strain evidence="9">Foug A</strain>
    </source>
</reference>
<evidence type="ECO:0000313" key="9">
    <source>
        <dbReference type="Proteomes" id="UP000053989"/>
    </source>
</evidence>
<dbReference type="AlphaFoldDB" id="A0A0C3EG82"/>
<dbReference type="HOGENOM" id="CLU_057212_1_0_1"/>
<dbReference type="PANTHER" id="PTHR13522">
    <property type="entry name" value="U6 SNRNA PHOSPHODIESTERASE 1"/>
    <property type="match status" value="1"/>
</dbReference>
<dbReference type="InParanoid" id="A0A0C3EG82"/>
<gene>
    <name evidence="8" type="ORF">SCLCIDRAFT_1211004</name>
</gene>
<feature type="compositionally biased region" description="Basic and acidic residues" evidence="7">
    <location>
        <begin position="21"/>
        <end position="33"/>
    </location>
</feature>
<dbReference type="GO" id="GO:0034477">
    <property type="term" value="P:U6 snRNA 3'-end processing"/>
    <property type="evidence" value="ECO:0007669"/>
    <property type="project" value="InterPro"/>
</dbReference>
<reference evidence="8 9" key="1">
    <citation type="submission" date="2014-04" db="EMBL/GenBank/DDBJ databases">
        <authorList>
            <consortium name="DOE Joint Genome Institute"/>
            <person name="Kuo A."/>
            <person name="Kohler A."/>
            <person name="Nagy L.G."/>
            <person name="Floudas D."/>
            <person name="Copeland A."/>
            <person name="Barry K.W."/>
            <person name="Cichocki N."/>
            <person name="Veneault-Fourrey C."/>
            <person name="LaButti K."/>
            <person name="Lindquist E.A."/>
            <person name="Lipzen A."/>
            <person name="Lundell T."/>
            <person name="Morin E."/>
            <person name="Murat C."/>
            <person name="Sun H."/>
            <person name="Tunlid A."/>
            <person name="Henrissat B."/>
            <person name="Grigoriev I.V."/>
            <person name="Hibbett D.S."/>
            <person name="Martin F."/>
            <person name="Nordberg H.P."/>
            <person name="Cantor M.N."/>
            <person name="Hua S.X."/>
        </authorList>
    </citation>
    <scope>NUCLEOTIDE SEQUENCE [LARGE SCALE GENOMIC DNA]</scope>
    <source>
        <strain evidence="8 9">Foug A</strain>
    </source>
</reference>
<keyword evidence="3" id="KW-0456">Lyase</keyword>
<proteinExistence type="predicted"/>